<gene>
    <name evidence="1" type="ORF">Csa_4G130620</name>
</gene>
<dbReference type="EMBL" id="CM002925">
    <property type="protein sequence ID" value="KGN53797.1"/>
    <property type="molecule type" value="Genomic_DNA"/>
</dbReference>
<dbReference type="Pfam" id="PF00560">
    <property type="entry name" value="LRR_1"/>
    <property type="match status" value="1"/>
</dbReference>
<sequence length="67" mass="7381">MLDIGGTFIDQAPNAMDLVGSNGVLPIRDLNLSDCNLVDEDIPDDIKCFSLLEILDLSKNCFVRLKN</sequence>
<dbReference type="SUPFAM" id="SSF52047">
    <property type="entry name" value="RNI-like"/>
    <property type="match status" value="1"/>
</dbReference>
<dbReference type="InterPro" id="IPR001611">
    <property type="entry name" value="Leu-rich_rpt"/>
</dbReference>
<reference evidence="1 2" key="4">
    <citation type="journal article" date="2011" name="BMC Genomics">
        <title>RNA-Seq improves annotation of protein-coding genes in the cucumber genome.</title>
        <authorList>
            <person name="Li Z."/>
            <person name="Zhang Z."/>
            <person name="Yan P."/>
            <person name="Huang S."/>
            <person name="Fei Z."/>
            <person name="Lin K."/>
        </authorList>
    </citation>
    <scope>NUCLEOTIDE SEQUENCE [LARGE SCALE GENOMIC DNA]</scope>
    <source>
        <strain evidence="2">cv. 9930</strain>
    </source>
</reference>
<reference evidence="1 2" key="2">
    <citation type="journal article" date="2009" name="PLoS ONE">
        <title>An integrated genetic and cytogenetic map of the cucumber genome.</title>
        <authorList>
            <person name="Ren Y."/>
            <person name="Zhang Z."/>
            <person name="Liu J."/>
            <person name="Staub J.E."/>
            <person name="Han Y."/>
            <person name="Cheng Z."/>
            <person name="Li X."/>
            <person name="Lu J."/>
            <person name="Miao H."/>
            <person name="Kang H."/>
            <person name="Xie B."/>
            <person name="Gu X."/>
            <person name="Wang X."/>
            <person name="Du Y."/>
            <person name="Jin W."/>
            <person name="Huang S."/>
        </authorList>
    </citation>
    <scope>NUCLEOTIDE SEQUENCE [LARGE SCALE GENOMIC DNA]</scope>
    <source>
        <strain evidence="2">cv. 9930</strain>
    </source>
</reference>
<name>A0A0A0KZJ1_CUCSA</name>
<keyword evidence="2" id="KW-1185">Reference proteome</keyword>
<evidence type="ECO:0000313" key="2">
    <source>
        <dbReference type="Proteomes" id="UP000029981"/>
    </source>
</evidence>
<accession>A0A0A0KZJ1</accession>
<protein>
    <submittedName>
        <fullName evidence="1">Uncharacterized protein</fullName>
    </submittedName>
</protein>
<organism evidence="1 2">
    <name type="scientific">Cucumis sativus</name>
    <name type="common">Cucumber</name>
    <dbReference type="NCBI Taxonomy" id="3659"/>
    <lineage>
        <taxon>Eukaryota</taxon>
        <taxon>Viridiplantae</taxon>
        <taxon>Streptophyta</taxon>
        <taxon>Embryophyta</taxon>
        <taxon>Tracheophyta</taxon>
        <taxon>Spermatophyta</taxon>
        <taxon>Magnoliopsida</taxon>
        <taxon>eudicotyledons</taxon>
        <taxon>Gunneridae</taxon>
        <taxon>Pentapetalae</taxon>
        <taxon>rosids</taxon>
        <taxon>fabids</taxon>
        <taxon>Cucurbitales</taxon>
        <taxon>Cucurbitaceae</taxon>
        <taxon>Benincaseae</taxon>
        <taxon>Cucumis</taxon>
    </lineage>
</organism>
<reference evidence="1 2" key="1">
    <citation type="journal article" date="2009" name="Nat. Genet.">
        <title>The genome of the cucumber, Cucumis sativus L.</title>
        <authorList>
            <person name="Huang S."/>
            <person name="Li R."/>
            <person name="Zhang Z."/>
            <person name="Li L."/>
            <person name="Gu X."/>
            <person name="Fan W."/>
            <person name="Lucas W.J."/>
            <person name="Wang X."/>
            <person name="Xie B."/>
            <person name="Ni P."/>
            <person name="Ren Y."/>
            <person name="Zhu H."/>
            <person name="Li J."/>
            <person name="Lin K."/>
            <person name="Jin W."/>
            <person name="Fei Z."/>
            <person name="Li G."/>
            <person name="Staub J."/>
            <person name="Kilian A."/>
            <person name="van der Vossen E.A."/>
            <person name="Wu Y."/>
            <person name="Guo J."/>
            <person name="He J."/>
            <person name="Jia Z."/>
            <person name="Ren Y."/>
            <person name="Tian G."/>
            <person name="Lu Y."/>
            <person name="Ruan J."/>
            <person name="Qian W."/>
            <person name="Wang M."/>
            <person name="Huang Q."/>
            <person name="Li B."/>
            <person name="Xuan Z."/>
            <person name="Cao J."/>
            <person name="Asan"/>
            <person name="Wu Z."/>
            <person name="Zhang J."/>
            <person name="Cai Q."/>
            <person name="Bai Y."/>
            <person name="Zhao B."/>
            <person name="Han Y."/>
            <person name="Li Y."/>
            <person name="Li X."/>
            <person name="Wang S."/>
            <person name="Shi Q."/>
            <person name="Liu S."/>
            <person name="Cho W.K."/>
            <person name="Kim J.Y."/>
            <person name="Xu Y."/>
            <person name="Heller-Uszynska K."/>
            <person name="Miao H."/>
            <person name="Cheng Z."/>
            <person name="Zhang S."/>
            <person name="Wu J."/>
            <person name="Yang Y."/>
            <person name="Kang H."/>
            <person name="Li M."/>
            <person name="Liang H."/>
            <person name="Ren X."/>
            <person name="Shi Z."/>
            <person name="Wen M."/>
            <person name="Jian M."/>
            <person name="Yang H."/>
            <person name="Zhang G."/>
            <person name="Yang Z."/>
            <person name="Chen R."/>
            <person name="Liu S."/>
            <person name="Li J."/>
            <person name="Ma L."/>
            <person name="Liu H."/>
            <person name="Zhou Y."/>
            <person name="Zhao J."/>
            <person name="Fang X."/>
            <person name="Li G."/>
            <person name="Fang L."/>
            <person name="Li Y."/>
            <person name="Liu D."/>
            <person name="Zheng H."/>
            <person name="Zhang Y."/>
            <person name="Qin N."/>
            <person name="Li Z."/>
            <person name="Yang G."/>
            <person name="Yang S."/>
            <person name="Bolund L."/>
            <person name="Kristiansen K."/>
            <person name="Zheng H."/>
            <person name="Li S."/>
            <person name="Zhang X."/>
            <person name="Yang H."/>
            <person name="Wang J."/>
            <person name="Sun R."/>
            <person name="Zhang B."/>
            <person name="Jiang S."/>
            <person name="Wang J."/>
            <person name="Du Y."/>
            <person name="Li S."/>
        </authorList>
    </citation>
    <scope>NUCLEOTIDE SEQUENCE [LARGE SCALE GENOMIC DNA]</scope>
    <source>
        <strain evidence="2">cv. 9930</strain>
    </source>
</reference>
<evidence type="ECO:0000313" key="1">
    <source>
        <dbReference type="EMBL" id="KGN53797.1"/>
    </source>
</evidence>
<dbReference type="InterPro" id="IPR032675">
    <property type="entry name" value="LRR_dom_sf"/>
</dbReference>
<dbReference type="Gramene" id="KGN53797">
    <property type="protein sequence ID" value="KGN53797"/>
    <property type="gene ID" value="Csa_4G130620"/>
</dbReference>
<proteinExistence type="predicted"/>
<dbReference type="Gene3D" id="3.80.10.10">
    <property type="entry name" value="Ribonuclease Inhibitor"/>
    <property type="match status" value="1"/>
</dbReference>
<dbReference type="Proteomes" id="UP000029981">
    <property type="component" value="Chromosome 4"/>
</dbReference>
<reference evidence="1 2" key="3">
    <citation type="journal article" date="2010" name="BMC Genomics">
        <title>Transcriptome sequencing and comparative analysis of cucumber flowers with different sex types.</title>
        <authorList>
            <person name="Guo S."/>
            <person name="Zheng Y."/>
            <person name="Joung J.G."/>
            <person name="Liu S."/>
            <person name="Zhang Z."/>
            <person name="Crasta O.R."/>
            <person name="Sobral B.W."/>
            <person name="Xu Y."/>
            <person name="Huang S."/>
            <person name="Fei Z."/>
        </authorList>
    </citation>
    <scope>NUCLEOTIDE SEQUENCE [LARGE SCALE GENOMIC DNA]</scope>
    <source>
        <strain evidence="2">cv. 9930</strain>
    </source>
</reference>
<dbReference type="AlphaFoldDB" id="A0A0A0KZJ1"/>